<comment type="similarity">
    <text evidence="1 8">Belongs to the peptidase S14 family.</text>
</comment>
<reference evidence="10" key="1">
    <citation type="journal article" date="2008" name="BMC Genomics">
        <title>A conifer genomics resource of 200,000 spruce (Picea spp.) ESTs and 6,464 high-quality, sequence-finished full-length cDNAs for Sitka spruce (Picea sitchensis).</title>
        <authorList>
            <person name="Ralph S.G."/>
            <person name="Chun H.J."/>
            <person name="Kolosova N."/>
            <person name="Cooper D."/>
            <person name="Oddy C."/>
            <person name="Ritland C.E."/>
            <person name="Kirkpatrick R."/>
            <person name="Moore R."/>
            <person name="Barber S."/>
            <person name="Holt R.A."/>
            <person name="Jones S.J."/>
            <person name="Marra M.A."/>
            <person name="Douglas C.J."/>
            <person name="Ritland K."/>
            <person name="Bohlmann J."/>
        </authorList>
    </citation>
    <scope>NUCLEOTIDE SEQUENCE</scope>
    <source>
        <tissue evidence="10">Green portion of the leader tissue</tissue>
    </source>
</reference>
<evidence type="ECO:0000256" key="5">
    <source>
        <dbReference type="PROSITE-ProRule" id="PRU10085"/>
    </source>
</evidence>
<dbReference type="AlphaFoldDB" id="A9NRW7"/>
<dbReference type="InterPro" id="IPR023562">
    <property type="entry name" value="ClpP/TepA"/>
</dbReference>
<dbReference type="CDD" id="cd07017">
    <property type="entry name" value="S14_ClpP_2"/>
    <property type="match status" value="1"/>
</dbReference>
<dbReference type="InterPro" id="IPR001907">
    <property type="entry name" value="ClpP"/>
</dbReference>
<evidence type="ECO:0000256" key="8">
    <source>
        <dbReference type="RuleBase" id="RU003567"/>
    </source>
</evidence>
<dbReference type="GO" id="GO:0009534">
    <property type="term" value="C:chloroplast thylakoid"/>
    <property type="evidence" value="ECO:0007669"/>
    <property type="project" value="UniProtKB-ARBA"/>
</dbReference>
<evidence type="ECO:0000313" key="10">
    <source>
        <dbReference type="EMBL" id="ABK23378.1"/>
    </source>
</evidence>
<dbReference type="PROSITE" id="PS00381">
    <property type="entry name" value="CLP_PROTEASE_SER"/>
    <property type="match status" value="1"/>
</dbReference>
<dbReference type="PRINTS" id="PR00127">
    <property type="entry name" value="CLPPROTEASEP"/>
</dbReference>
<evidence type="ECO:0000256" key="1">
    <source>
        <dbReference type="ARBA" id="ARBA00007039"/>
    </source>
</evidence>
<protein>
    <recommendedName>
        <fullName evidence="8">ATP-dependent Clp protease proteolytic subunit</fullName>
        <ecNumber evidence="7">3.4.21.92</ecNumber>
    </recommendedName>
</protein>
<organism evidence="10">
    <name type="scientific">Picea sitchensis</name>
    <name type="common">Sitka spruce</name>
    <name type="synonym">Pinus sitchensis</name>
    <dbReference type="NCBI Taxonomy" id="3332"/>
    <lineage>
        <taxon>Eukaryota</taxon>
        <taxon>Viridiplantae</taxon>
        <taxon>Streptophyta</taxon>
        <taxon>Embryophyta</taxon>
        <taxon>Tracheophyta</taxon>
        <taxon>Spermatophyta</taxon>
        <taxon>Pinopsida</taxon>
        <taxon>Pinidae</taxon>
        <taxon>Conifers I</taxon>
        <taxon>Pinales</taxon>
        <taxon>Pinaceae</taxon>
        <taxon>Picea</taxon>
    </lineage>
</organism>
<dbReference type="PANTHER" id="PTHR10381">
    <property type="entry name" value="ATP-DEPENDENT CLP PROTEASE PROTEOLYTIC SUBUNIT"/>
    <property type="match status" value="1"/>
</dbReference>
<evidence type="ECO:0000256" key="9">
    <source>
        <dbReference type="SAM" id="MobiDB-lite"/>
    </source>
</evidence>
<dbReference type="EC" id="3.4.21.92" evidence="7"/>
<evidence type="ECO:0000256" key="3">
    <source>
        <dbReference type="ARBA" id="ARBA00022801"/>
    </source>
</evidence>
<dbReference type="PANTHER" id="PTHR10381:SF50">
    <property type="entry name" value="ATP-DEPENDENT CLP PROTEASE PROTEOLYTIC SUBUNIT 3, CHLOROPLASTIC"/>
    <property type="match status" value="1"/>
</dbReference>
<evidence type="ECO:0000256" key="6">
    <source>
        <dbReference type="PROSITE-ProRule" id="PRU10086"/>
    </source>
</evidence>
<dbReference type="InterPro" id="IPR033135">
    <property type="entry name" value="ClpP_His_AS"/>
</dbReference>
<feature type="active site" evidence="6">
    <location>
        <position position="203"/>
    </location>
</feature>
<dbReference type="MEROPS" id="S14.A03"/>
<dbReference type="GO" id="GO:0004252">
    <property type="term" value="F:serine-type endopeptidase activity"/>
    <property type="evidence" value="ECO:0007669"/>
    <property type="project" value="UniProtKB-EC"/>
</dbReference>
<dbReference type="GO" id="GO:0009840">
    <property type="term" value="C:chloroplastic endopeptidase Clp complex"/>
    <property type="evidence" value="ECO:0007669"/>
    <property type="project" value="UniProtKB-ARBA"/>
</dbReference>
<evidence type="ECO:0000256" key="4">
    <source>
        <dbReference type="ARBA" id="ARBA00022825"/>
    </source>
</evidence>
<evidence type="ECO:0000256" key="2">
    <source>
        <dbReference type="ARBA" id="ARBA00022670"/>
    </source>
</evidence>
<accession>A9NRW7</accession>
<keyword evidence="4 7" id="KW-0720">Serine protease</keyword>
<dbReference type="EMBL" id="EF084048">
    <property type="protein sequence ID" value="ABK23378.1"/>
    <property type="molecule type" value="mRNA"/>
</dbReference>
<feature type="region of interest" description="Disordered" evidence="9">
    <location>
        <begin position="312"/>
        <end position="341"/>
    </location>
</feature>
<dbReference type="InterPro" id="IPR018215">
    <property type="entry name" value="ClpP_Ser_AS"/>
</dbReference>
<dbReference type="GO" id="GO:0051117">
    <property type="term" value="F:ATPase binding"/>
    <property type="evidence" value="ECO:0007669"/>
    <property type="project" value="TreeGrafter"/>
</dbReference>
<keyword evidence="3 7" id="KW-0378">Hydrolase</keyword>
<dbReference type="HAMAP" id="MF_00444">
    <property type="entry name" value="ClpP"/>
    <property type="match status" value="1"/>
</dbReference>
<dbReference type="GO" id="GO:0004176">
    <property type="term" value="F:ATP-dependent peptidase activity"/>
    <property type="evidence" value="ECO:0007669"/>
    <property type="project" value="InterPro"/>
</dbReference>
<feature type="active site" evidence="5">
    <location>
        <position position="178"/>
    </location>
</feature>
<dbReference type="FunFam" id="3.90.226.10:FF:000001">
    <property type="entry name" value="ATP-dependent Clp protease proteolytic subunit"/>
    <property type="match status" value="1"/>
</dbReference>
<dbReference type="PROSITE" id="PS00382">
    <property type="entry name" value="CLP_PROTEASE_HIS"/>
    <property type="match status" value="1"/>
</dbReference>
<dbReference type="Gene3D" id="3.90.226.10">
    <property type="entry name" value="2-enoyl-CoA Hydratase, Chain A, domain 1"/>
    <property type="match status" value="1"/>
</dbReference>
<sequence length="341" mass="36904">MEACASVVPTIPFRNSTKQYLYPSCPSIQSAIFNKNSLSSPPCCFVCSCSSASHLGSRQRMQAVKPNGALSSSRGSLSASLDSVGTSSSLWMPRPEDLDTTSMLLRQRIVFLGSQVDDVSADFIISQLLLLDLEDSTKDIKLFINSPGGSVTAGMGIYDAMKLCKADVSTVCFGLAASMGAFLLASGTRGKRFCMPNAKVMIHQPLGGGGGSAIEMALQAKELMYHKIKLTKIMSRLTDKSEEQIAKDTDRDYFLNPWEAVEYGLADAVIDDGKPGLVAPIGDTKPPSKIEMWHYWSSEDWKEKKRLPSEQYLIKKGTEEGSGESSSKNDSKQPNEGAVAV</sequence>
<dbReference type="Pfam" id="PF00574">
    <property type="entry name" value="CLP_protease"/>
    <property type="match status" value="1"/>
</dbReference>
<proteinExistence type="evidence at transcript level"/>
<evidence type="ECO:0000256" key="7">
    <source>
        <dbReference type="RuleBase" id="RU000549"/>
    </source>
</evidence>
<keyword evidence="2 7" id="KW-0645">Protease</keyword>
<dbReference type="SUPFAM" id="SSF52096">
    <property type="entry name" value="ClpP/crotonase"/>
    <property type="match status" value="1"/>
</dbReference>
<name>A9NRW7_PICSI</name>
<dbReference type="InterPro" id="IPR029045">
    <property type="entry name" value="ClpP/crotonase-like_dom_sf"/>
</dbReference>
<dbReference type="GO" id="GO:0006515">
    <property type="term" value="P:protein quality control for misfolded or incompletely synthesized proteins"/>
    <property type="evidence" value="ECO:0007669"/>
    <property type="project" value="TreeGrafter"/>
</dbReference>